<dbReference type="STRING" id="1382522.W6MM05"/>
<reference evidence="12" key="2">
    <citation type="submission" date="2014-02" db="EMBL/GenBank/DDBJ databases">
        <title>Complete DNA sequence of /Kuraishia capsulata/ illustrates novel genomic features among budding yeasts (/Saccharomycotina/).</title>
        <authorList>
            <person name="Morales L."/>
            <person name="Noel B."/>
            <person name="Porcel B."/>
            <person name="Marcet-Houben M."/>
            <person name="Hullo M-F."/>
            <person name="Sacerdot C."/>
            <person name="Tekaia F."/>
            <person name="Leh-Louis V."/>
            <person name="Despons L."/>
            <person name="Khanna V."/>
            <person name="Aury J-M."/>
            <person name="Barbe V."/>
            <person name="Couloux A."/>
            <person name="Labadie K."/>
            <person name="Pelletier E."/>
            <person name="Souciet J-L."/>
            <person name="Boekhout T."/>
            <person name="Gabaldon T."/>
            <person name="Wincker P."/>
            <person name="Dujon B."/>
        </authorList>
    </citation>
    <scope>NUCLEOTIDE SEQUENCE</scope>
    <source>
        <strain evidence="12">CBS 1993</strain>
    </source>
</reference>
<dbReference type="InterPro" id="IPR045886">
    <property type="entry name" value="ThiF/MoeB/HesA"/>
</dbReference>
<protein>
    <recommendedName>
        <fullName evidence="2 9">Ubiquitin-like modifier-activating enzyme ATG7</fullName>
    </recommendedName>
    <alternativeName>
        <fullName evidence="9">Autophagy-related protein 7</fullName>
    </alternativeName>
</protein>
<dbReference type="GO" id="GO:0019778">
    <property type="term" value="F:Atg12 activating enzyme activity"/>
    <property type="evidence" value="ECO:0007669"/>
    <property type="project" value="EnsemblFungi"/>
</dbReference>
<dbReference type="GO" id="GO:0006995">
    <property type="term" value="P:cellular response to nitrogen starvation"/>
    <property type="evidence" value="ECO:0007669"/>
    <property type="project" value="TreeGrafter"/>
</dbReference>
<proteinExistence type="inferred from homology"/>
<dbReference type="FunFam" id="3.40.50.720:FF:000243">
    <property type="entry name" value="Ubiquitin-like modifier-activating enzyme ATG7"/>
    <property type="match status" value="1"/>
</dbReference>
<keyword evidence="3 9" id="KW-0813">Transport</keyword>
<evidence type="ECO:0000313" key="13">
    <source>
        <dbReference type="Proteomes" id="UP000019384"/>
    </source>
</evidence>
<comment type="subunit">
    <text evidence="9">Homodimer.</text>
</comment>
<dbReference type="InterPro" id="IPR042523">
    <property type="entry name" value="Atg7_N_2"/>
</dbReference>
<comment type="subcellular location">
    <subcellularLocation>
        <location evidence="9">Cytoplasm</location>
    </subcellularLocation>
    <subcellularLocation>
        <location evidence="9">Preautophagosomal structure</location>
    </subcellularLocation>
</comment>
<dbReference type="GO" id="GO:0034727">
    <property type="term" value="P:piecemeal microautophagy of the nucleus"/>
    <property type="evidence" value="ECO:0007669"/>
    <property type="project" value="EnsemblFungi"/>
</dbReference>
<dbReference type="GO" id="GO:0000422">
    <property type="term" value="P:autophagy of mitochondrion"/>
    <property type="evidence" value="ECO:0007669"/>
    <property type="project" value="EnsemblFungi"/>
</dbReference>
<dbReference type="EMBL" id="HG793128">
    <property type="protein sequence ID" value="CDK27559.1"/>
    <property type="molecule type" value="Genomic_DNA"/>
</dbReference>
<reference evidence="12" key="1">
    <citation type="submission" date="2013-12" db="EMBL/GenBank/DDBJ databases">
        <authorList>
            <person name="Genoscope - CEA"/>
        </authorList>
    </citation>
    <scope>NUCLEOTIDE SEQUENCE</scope>
    <source>
        <strain evidence="12">CBS 1993</strain>
    </source>
</reference>
<dbReference type="RefSeq" id="XP_022459552.1">
    <property type="nucleotide sequence ID" value="XM_022601961.1"/>
</dbReference>
<dbReference type="Gene3D" id="3.40.140.70">
    <property type="entry name" value="Ubiquitin-like modifier-activating enzyme ATG7 N-terminal domain"/>
    <property type="match status" value="1"/>
</dbReference>
<dbReference type="Pfam" id="PF00899">
    <property type="entry name" value="ThiF"/>
    <property type="match status" value="1"/>
</dbReference>
<evidence type="ECO:0000256" key="8">
    <source>
        <dbReference type="PIRSR" id="PIRSR606285-1"/>
    </source>
</evidence>
<evidence type="ECO:0000256" key="6">
    <source>
        <dbReference type="ARBA" id="ARBA00022927"/>
    </source>
</evidence>
<evidence type="ECO:0000256" key="3">
    <source>
        <dbReference type="ARBA" id="ARBA00022448"/>
    </source>
</evidence>
<comment type="similarity">
    <text evidence="1 9">Belongs to the ATG7 family.</text>
</comment>
<dbReference type="GO" id="GO:0000045">
    <property type="term" value="P:autophagosome assembly"/>
    <property type="evidence" value="ECO:0007669"/>
    <property type="project" value="TreeGrafter"/>
</dbReference>
<dbReference type="InterPro" id="IPR006285">
    <property type="entry name" value="Atg7"/>
</dbReference>
<dbReference type="Gene3D" id="3.40.140.100">
    <property type="entry name" value="Ubiquitin-like modifier-activating enzyme ATG7 C-terminal domain"/>
    <property type="match status" value="1"/>
</dbReference>
<dbReference type="GO" id="GO:0019779">
    <property type="term" value="F:Atg8 activating enzyme activity"/>
    <property type="evidence" value="ECO:0007669"/>
    <property type="project" value="EnsemblFungi"/>
</dbReference>
<dbReference type="PANTHER" id="PTHR10953">
    <property type="entry name" value="UBIQUITIN-ACTIVATING ENZYME E1"/>
    <property type="match status" value="1"/>
</dbReference>
<dbReference type="HOGENOM" id="CLU_012998_2_1_1"/>
<dbReference type="PANTHER" id="PTHR10953:SF3">
    <property type="entry name" value="UBIQUITIN-LIKE MODIFIER-ACTIVATING ENZYME ATG7"/>
    <property type="match status" value="1"/>
</dbReference>
<evidence type="ECO:0000256" key="5">
    <source>
        <dbReference type="ARBA" id="ARBA00022786"/>
    </source>
</evidence>
<dbReference type="GO" id="GO:0097632">
    <property type="term" value="C:extrinsic component of phagophore assembly site membrane"/>
    <property type="evidence" value="ECO:0007669"/>
    <property type="project" value="EnsemblFungi"/>
</dbReference>
<dbReference type="InterPro" id="IPR000594">
    <property type="entry name" value="ThiF_NAD_FAD-bd"/>
</dbReference>
<organism evidence="12 13">
    <name type="scientific">Kuraishia capsulata CBS 1993</name>
    <dbReference type="NCBI Taxonomy" id="1382522"/>
    <lineage>
        <taxon>Eukaryota</taxon>
        <taxon>Fungi</taxon>
        <taxon>Dikarya</taxon>
        <taxon>Ascomycota</taxon>
        <taxon>Saccharomycotina</taxon>
        <taxon>Pichiomycetes</taxon>
        <taxon>Pichiales</taxon>
        <taxon>Pichiaceae</taxon>
        <taxon>Kuraishia</taxon>
    </lineage>
</organism>
<dbReference type="SUPFAM" id="SSF69572">
    <property type="entry name" value="Activating enzymes of the ubiquitin-like proteins"/>
    <property type="match status" value="1"/>
</dbReference>
<gene>
    <name evidence="12" type="ORF">KUCA_T00003537001</name>
</gene>
<comment type="function">
    <text evidence="9">E1-like activating enzyme involved in the 2 ubiquitin-like systems required for cytoplasm to vacuole transport (Cvt) and autophagy. Activates ATG12 for its conjugation with ATG5 and ATG8 for its conjugation with phosphatidylethanolamine. Both systems are needed for the ATG8 association to Cvt vesicles and autophagosomes membranes. Autophagy is essential for maintenance of amino acid levels and protein synthesis under nitrogen starvation. Required for selective autophagic degradation of the nucleus (nucleophagy) as well as for mitophagy which contributes to regulate mitochondrial quantity and quality by eliminating the mitochondria to a basal level to fulfill cellular energy requirements and preventing excess ROS production.</text>
</comment>
<dbReference type="InterPro" id="IPR032197">
    <property type="entry name" value="Atg7_N"/>
</dbReference>
<feature type="domain" description="Ubiquitin-like modifier-activating enzyme Atg7 N-terminal" evidence="11">
    <location>
        <begin position="24"/>
        <end position="314"/>
    </location>
</feature>
<keyword evidence="6 9" id="KW-0653">Protein transport</keyword>
<evidence type="ECO:0000256" key="4">
    <source>
        <dbReference type="ARBA" id="ARBA00022490"/>
    </source>
</evidence>
<accession>W6MM05</accession>
<dbReference type="Pfam" id="PF16420">
    <property type="entry name" value="ATG7_N"/>
    <property type="match status" value="1"/>
</dbReference>
<keyword evidence="13" id="KW-1185">Reference proteome</keyword>
<evidence type="ECO:0000259" key="11">
    <source>
        <dbReference type="Pfam" id="PF16420"/>
    </source>
</evidence>
<dbReference type="InterPro" id="IPR035985">
    <property type="entry name" value="Ubiquitin-activating_enz"/>
</dbReference>
<keyword evidence="5 9" id="KW-0833">Ubl conjugation pathway</keyword>
<dbReference type="NCBIfam" id="TIGR01381">
    <property type="entry name" value="E1_like_apg7"/>
    <property type="match status" value="1"/>
</dbReference>
<dbReference type="GO" id="GO:0005829">
    <property type="term" value="C:cytosol"/>
    <property type="evidence" value="ECO:0007669"/>
    <property type="project" value="EnsemblFungi"/>
</dbReference>
<evidence type="ECO:0000256" key="9">
    <source>
        <dbReference type="RuleBase" id="RU366022"/>
    </source>
</evidence>
<dbReference type="InterPro" id="IPR042522">
    <property type="entry name" value="Atg7_N_1"/>
</dbReference>
<dbReference type="Gene3D" id="3.40.50.720">
    <property type="entry name" value="NAD(P)-binding Rossmann-like Domain"/>
    <property type="match status" value="1"/>
</dbReference>
<feature type="domain" description="THIF-type NAD/FAD binding fold" evidence="10">
    <location>
        <begin position="334"/>
        <end position="572"/>
    </location>
</feature>
<evidence type="ECO:0000256" key="7">
    <source>
        <dbReference type="ARBA" id="ARBA00023006"/>
    </source>
</evidence>
<dbReference type="AlphaFoldDB" id="W6MM05"/>
<sequence>MTEYKHHAENSTQQVIQSAEPYDLEFVTPKSFVDSSFFQKLGSLKLDSYKLDNSAKDIYGYYNFRSIVNNSVPSIALNDLCFEDSNELENSLPAGYNLIVKGSLFNVNTIEEFKKIDKATFLREAGSRMYDKIRSGEAFKNPQALMEFNLLTFADLKKFKFYYWFAFPKLTIDWVVISKTVFASDSRINYLETWLKENPKEQAFLLSGDDIHSLSDIDLLEEGAAWTLGFIDTGTTKANVPSYQLQNVLAALAIKGVRKVTVDVFRFNHSADSFSMELSLKSKEDLPETCPRVTGWERTGQNKLGPKLANLGSLINPEQLADQAIDLNLKLMKWRVSPNLDLDTIKATKCLLLGSGTLGSYVGRALLGWGVRNITFVDNGKVSFSNPVRQPLFKFDDCLDGGAPKAVAAAAAMKEIFPLCNAVGYQLEVPMAGHPVTNEESQKKQFEQLAELIERHDAIFLLMDSRETRWLPTIIGNSKHKIVINAALGFDSYLVMRHGCLRPETDLTAEDQGDRLGCYFCNDVVAPSDSTTDRSLDQMCTVTRPGVALIASALAVELLVSILQNPERQYADANDSKNATILGELPHQMRGFLHKFETVKVQATNYKYCSGCSLKVLKEYEDEGWEFVKKALESSKYIEDLTGLTQVHEEAELAAEGLELIDSEDEWE</sequence>
<keyword evidence="4 9" id="KW-0963">Cytoplasm</keyword>
<keyword evidence="7 9" id="KW-0072">Autophagy</keyword>
<dbReference type="Proteomes" id="UP000019384">
    <property type="component" value="Unassembled WGS sequence"/>
</dbReference>
<feature type="active site" description="Glycyl thioester intermediate" evidence="8">
    <location>
        <position position="540"/>
    </location>
</feature>
<dbReference type="OrthoDB" id="338614at2759"/>
<dbReference type="GO" id="GO:0032446">
    <property type="term" value="P:protein modification by small protein conjugation"/>
    <property type="evidence" value="ECO:0007669"/>
    <property type="project" value="EnsemblFungi"/>
</dbReference>
<evidence type="ECO:0000313" key="12">
    <source>
        <dbReference type="EMBL" id="CDK27559.1"/>
    </source>
</evidence>
<dbReference type="GeneID" id="34520940"/>
<evidence type="ECO:0000256" key="2">
    <source>
        <dbReference type="ARBA" id="ARBA00017647"/>
    </source>
</evidence>
<dbReference type="GO" id="GO:0032258">
    <property type="term" value="P:cytoplasm to vacuole targeting by the Cvt pathway"/>
    <property type="evidence" value="ECO:0007669"/>
    <property type="project" value="EnsemblFungi"/>
</dbReference>
<evidence type="ECO:0000256" key="1">
    <source>
        <dbReference type="ARBA" id="ARBA00010931"/>
    </source>
</evidence>
<name>W6MM05_9ASCO</name>
<dbReference type="GO" id="GO:0042802">
    <property type="term" value="F:identical protein binding"/>
    <property type="evidence" value="ECO:0007669"/>
    <property type="project" value="EnsemblFungi"/>
</dbReference>
<evidence type="ECO:0000259" key="10">
    <source>
        <dbReference type="Pfam" id="PF00899"/>
    </source>
</evidence>